<feature type="non-terminal residue" evidence="1">
    <location>
        <position position="124"/>
    </location>
</feature>
<dbReference type="EMBL" id="CM004479">
    <property type="protein sequence ID" value="OCT69723.1"/>
    <property type="molecule type" value="Genomic_DNA"/>
</dbReference>
<accession>A0A974H9G1</accession>
<protein>
    <submittedName>
        <fullName evidence="1">Uncharacterized protein</fullName>
    </submittedName>
</protein>
<name>A0A974H9G1_XENLA</name>
<dbReference type="AlphaFoldDB" id="A0A974H9G1"/>
<reference evidence="2" key="1">
    <citation type="journal article" date="2016" name="Nature">
        <title>Genome evolution in the allotetraploid frog Xenopus laevis.</title>
        <authorList>
            <person name="Session A.M."/>
            <person name="Uno Y."/>
            <person name="Kwon T."/>
            <person name="Chapman J.A."/>
            <person name="Toyoda A."/>
            <person name="Takahashi S."/>
            <person name="Fukui A."/>
            <person name="Hikosaka A."/>
            <person name="Suzuki A."/>
            <person name="Kondo M."/>
            <person name="van Heeringen S.J."/>
            <person name="Quigley I."/>
            <person name="Heinz S."/>
            <person name="Ogino H."/>
            <person name="Ochi H."/>
            <person name="Hellsten U."/>
            <person name="Lyons J.B."/>
            <person name="Simakov O."/>
            <person name="Putnam N."/>
            <person name="Stites J."/>
            <person name="Kuroki Y."/>
            <person name="Tanaka T."/>
            <person name="Michiue T."/>
            <person name="Watanabe M."/>
            <person name="Bogdanovic O."/>
            <person name="Lister R."/>
            <person name="Georgiou G."/>
            <person name="Paranjpe S.S."/>
            <person name="van Kruijsbergen I."/>
            <person name="Shu S."/>
            <person name="Carlson J."/>
            <person name="Kinoshita T."/>
            <person name="Ohta Y."/>
            <person name="Mawaribuchi S."/>
            <person name="Jenkins J."/>
            <person name="Grimwood J."/>
            <person name="Schmutz J."/>
            <person name="Mitros T."/>
            <person name="Mozaffari S.V."/>
            <person name="Suzuki Y."/>
            <person name="Haramoto Y."/>
            <person name="Yamamoto T.S."/>
            <person name="Takagi C."/>
            <person name="Heald R."/>
            <person name="Miller K."/>
            <person name="Haudenschild C."/>
            <person name="Kitzman J."/>
            <person name="Nakayama T."/>
            <person name="Izutsu Y."/>
            <person name="Robert J."/>
            <person name="Fortriede J."/>
            <person name="Burns K."/>
            <person name="Lotay V."/>
            <person name="Karimi K."/>
            <person name="Yasuoka Y."/>
            <person name="Dichmann D.S."/>
            <person name="Flajnik M.F."/>
            <person name="Houston D.W."/>
            <person name="Shendure J."/>
            <person name="DuPasquier L."/>
            <person name="Vize P.D."/>
            <person name="Zorn A.M."/>
            <person name="Ito M."/>
            <person name="Marcotte E.M."/>
            <person name="Wallingford J.B."/>
            <person name="Ito Y."/>
            <person name="Asashima M."/>
            <person name="Ueno N."/>
            <person name="Matsuda Y."/>
            <person name="Veenstra G.J."/>
            <person name="Fujiyama A."/>
            <person name="Harland R.M."/>
            <person name="Taira M."/>
            <person name="Rokhsar D.S."/>
        </authorList>
    </citation>
    <scope>NUCLEOTIDE SEQUENCE [LARGE SCALE GENOMIC DNA]</scope>
    <source>
        <strain evidence="2">J</strain>
    </source>
</reference>
<organism evidence="1 2">
    <name type="scientific">Xenopus laevis</name>
    <name type="common">African clawed frog</name>
    <dbReference type="NCBI Taxonomy" id="8355"/>
    <lineage>
        <taxon>Eukaryota</taxon>
        <taxon>Metazoa</taxon>
        <taxon>Chordata</taxon>
        <taxon>Craniata</taxon>
        <taxon>Vertebrata</taxon>
        <taxon>Euteleostomi</taxon>
        <taxon>Amphibia</taxon>
        <taxon>Batrachia</taxon>
        <taxon>Anura</taxon>
        <taxon>Pipoidea</taxon>
        <taxon>Pipidae</taxon>
        <taxon>Xenopodinae</taxon>
        <taxon>Xenopus</taxon>
        <taxon>Xenopus</taxon>
    </lineage>
</organism>
<evidence type="ECO:0000313" key="1">
    <source>
        <dbReference type="EMBL" id="OCT69723.1"/>
    </source>
</evidence>
<evidence type="ECO:0000313" key="2">
    <source>
        <dbReference type="Proteomes" id="UP000694892"/>
    </source>
</evidence>
<sequence length="124" mass="13549">MNGIGEPCYVEVTKEYNGLCDYAQKITACFGVNEAPGVLLLEMLPFPGLNTLGKLCGSGLSKEAQQPSINKPGTSVKRMSIIEDEEISEVLYLIPKQTLLQHMNHLNPNHDYLCEELTGLPAGL</sequence>
<gene>
    <name evidence="1" type="ORF">XELAEV_18036647mg</name>
</gene>
<proteinExistence type="predicted"/>
<dbReference type="Proteomes" id="UP000694892">
    <property type="component" value="Chromosome 7S"/>
</dbReference>